<evidence type="ECO:0000313" key="4">
    <source>
        <dbReference type="Proteomes" id="UP001501637"/>
    </source>
</evidence>
<keyword evidence="2" id="KW-1133">Transmembrane helix</keyword>
<keyword evidence="2" id="KW-0472">Membrane</keyword>
<evidence type="ECO:0000313" key="3">
    <source>
        <dbReference type="EMBL" id="GAA3081171.1"/>
    </source>
</evidence>
<feature type="transmembrane region" description="Helical" evidence="2">
    <location>
        <begin position="27"/>
        <end position="49"/>
    </location>
</feature>
<name>A0ABP6M9W6_9ACTN</name>
<dbReference type="Proteomes" id="UP001501637">
    <property type="component" value="Unassembled WGS sequence"/>
</dbReference>
<protein>
    <submittedName>
        <fullName evidence="3">Uncharacterized protein</fullName>
    </submittedName>
</protein>
<accession>A0ABP6M9W6</accession>
<keyword evidence="2" id="KW-0812">Transmembrane</keyword>
<keyword evidence="4" id="KW-1185">Reference proteome</keyword>
<reference evidence="4" key="1">
    <citation type="journal article" date="2019" name="Int. J. Syst. Evol. Microbiol.">
        <title>The Global Catalogue of Microorganisms (GCM) 10K type strain sequencing project: providing services to taxonomists for standard genome sequencing and annotation.</title>
        <authorList>
            <consortium name="The Broad Institute Genomics Platform"/>
            <consortium name="The Broad Institute Genome Sequencing Center for Infectious Disease"/>
            <person name="Wu L."/>
            <person name="Ma J."/>
        </authorList>
    </citation>
    <scope>NUCLEOTIDE SEQUENCE [LARGE SCALE GENOMIC DNA]</scope>
    <source>
        <strain evidence="4">JCM 9092</strain>
    </source>
</reference>
<sequence length="176" mass="16830">MRAIGRQGRFGAGGTGRTGRTGGTGRLGAGSALGVGLVALGAMVMAPAATAVTPDTATISFDCGSYGSGTATLKATQDGTAATISVSTSAITAPIDIAANSVDSTLTLTKNGSDTATFTGSSNPAIPSGGEVSTGPLDGTVATGDSLEGKSLQVVVLGISVTCNATSAQAPGPFVF</sequence>
<gene>
    <name evidence="3" type="ORF">GCM10010449_01460</name>
</gene>
<feature type="compositionally biased region" description="Gly residues" evidence="1">
    <location>
        <begin position="8"/>
        <end position="25"/>
    </location>
</feature>
<evidence type="ECO:0000256" key="1">
    <source>
        <dbReference type="SAM" id="MobiDB-lite"/>
    </source>
</evidence>
<proteinExistence type="predicted"/>
<comment type="caution">
    <text evidence="3">The sequence shown here is derived from an EMBL/GenBank/DDBJ whole genome shotgun (WGS) entry which is preliminary data.</text>
</comment>
<organism evidence="3 4">
    <name type="scientific">Streptomyces rectiviolaceus</name>
    <dbReference type="NCBI Taxonomy" id="332591"/>
    <lineage>
        <taxon>Bacteria</taxon>
        <taxon>Bacillati</taxon>
        <taxon>Actinomycetota</taxon>
        <taxon>Actinomycetes</taxon>
        <taxon>Kitasatosporales</taxon>
        <taxon>Streptomycetaceae</taxon>
        <taxon>Streptomyces</taxon>
    </lineage>
</organism>
<feature type="region of interest" description="Disordered" evidence="1">
    <location>
        <begin position="1"/>
        <end position="25"/>
    </location>
</feature>
<evidence type="ECO:0000256" key="2">
    <source>
        <dbReference type="SAM" id="Phobius"/>
    </source>
</evidence>
<dbReference type="EMBL" id="BAAAUG010000009">
    <property type="protein sequence ID" value="GAA3081171.1"/>
    <property type="molecule type" value="Genomic_DNA"/>
</dbReference>